<evidence type="ECO:0000256" key="8">
    <source>
        <dbReference type="ARBA" id="ARBA00023136"/>
    </source>
</evidence>
<dbReference type="InterPro" id="IPR011864">
    <property type="entry name" value="Phosphate_PstC"/>
</dbReference>
<evidence type="ECO:0000256" key="5">
    <source>
        <dbReference type="ARBA" id="ARBA00022592"/>
    </source>
</evidence>
<evidence type="ECO:0000256" key="2">
    <source>
        <dbReference type="ARBA" id="ARBA00007069"/>
    </source>
</evidence>
<feature type="domain" description="ABC transmembrane type-1" evidence="12">
    <location>
        <begin position="132"/>
        <end position="362"/>
    </location>
</feature>
<dbReference type="GO" id="GO:0005315">
    <property type="term" value="F:phosphate transmembrane transporter activity"/>
    <property type="evidence" value="ECO:0007669"/>
    <property type="project" value="InterPro"/>
</dbReference>
<feature type="transmembrane region" description="Helical" evidence="9">
    <location>
        <begin position="170"/>
        <end position="200"/>
    </location>
</feature>
<accession>A0A1N7GX37</accession>
<dbReference type="InterPro" id="IPR000515">
    <property type="entry name" value="MetI-like"/>
</dbReference>
<evidence type="ECO:0000256" key="4">
    <source>
        <dbReference type="ARBA" id="ARBA00022475"/>
    </source>
</evidence>
<keyword evidence="14" id="KW-1185">Reference proteome</keyword>
<dbReference type="PANTHER" id="PTHR30425:SF1">
    <property type="entry name" value="PHOSPHATE TRANSPORT SYSTEM PERMEASE PROTEIN PSTC"/>
    <property type="match status" value="1"/>
</dbReference>
<evidence type="ECO:0000256" key="9">
    <source>
        <dbReference type="RuleBase" id="RU363032"/>
    </source>
</evidence>
<dbReference type="EMBL" id="FTNT01000010">
    <property type="protein sequence ID" value="SIS17157.1"/>
    <property type="molecule type" value="Genomic_DNA"/>
</dbReference>
<evidence type="ECO:0000256" key="10">
    <source>
        <dbReference type="RuleBase" id="RU363054"/>
    </source>
</evidence>
<organism evidence="13 14">
    <name type="scientific">Williamsia sterculiae</name>
    <dbReference type="NCBI Taxonomy" id="1344003"/>
    <lineage>
        <taxon>Bacteria</taxon>
        <taxon>Bacillati</taxon>
        <taxon>Actinomycetota</taxon>
        <taxon>Actinomycetes</taxon>
        <taxon>Mycobacteriales</taxon>
        <taxon>Nocardiaceae</taxon>
        <taxon>Williamsia</taxon>
    </lineage>
</organism>
<dbReference type="Gene3D" id="1.10.3720.10">
    <property type="entry name" value="MetI-like"/>
    <property type="match status" value="1"/>
</dbReference>
<dbReference type="CDD" id="cd06261">
    <property type="entry name" value="TM_PBP2"/>
    <property type="match status" value="1"/>
</dbReference>
<comment type="subcellular location">
    <subcellularLocation>
        <location evidence="1 9">Cell membrane</location>
        <topology evidence="1 9">Multi-pass membrane protein</topology>
    </subcellularLocation>
</comment>
<reference evidence="13 14" key="1">
    <citation type="submission" date="2017-01" db="EMBL/GenBank/DDBJ databases">
        <authorList>
            <person name="Mah S.A."/>
            <person name="Swanson W.J."/>
            <person name="Moy G.W."/>
            <person name="Vacquier V.D."/>
        </authorList>
    </citation>
    <scope>NUCLEOTIDE SEQUENCE [LARGE SCALE GENOMIC DNA]</scope>
    <source>
        <strain evidence="13 14">CPCC 203464</strain>
    </source>
</reference>
<dbReference type="Proteomes" id="UP000186218">
    <property type="component" value="Unassembled WGS sequence"/>
</dbReference>
<evidence type="ECO:0000256" key="1">
    <source>
        <dbReference type="ARBA" id="ARBA00004651"/>
    </source>
</evidence>
<keyword evidence="5 10" id="KW-0592">Phosphate transport</keyword>
<dbReference type="STRING" id="1344003.SAMN05445060_3215"/>
<keyword evidence="6 9" id="KW-0812">Transmembrane</keyword>
<dbReference type="GO" id="GO:0005886">
    <property type="term" value="C:plasma membrane"/>
    <property type="evidence" value="ECO:0007669"/>
    <property type="project" value="UniProtKB-SubCell"/>
</dbReference>
<feature type="transmembrane region" description="Helical" evidence="9">
    <location>
        <begin position="341"/>
        <end position="362"/>
    </location>
</feature>
<dbReference type="Pfam" id="PF00528">
    <property type="entry name" value="BPD_transp_1"/>
    <property type="match status" value="1"/>
</dbReference>
<feature type="transmembrane region" description="Helical" evidence="9">
    <location>
        <begin position="282"/>
        <end position="305"/>
    </location>
</feature>
<evidence type="ECO:0000256" key="6">
    <source>
        <dbReference type="ARBA" id="ARBA00022692"/>
    </source>
</evidence>
<evidence type="ECO:0000256" key="3">
    <source>
        <dbReference type="ARBA" id="ARBA00022448"/>
    </source>
</evidence>
<keyword evidence="3 9" id="KW-0813">Transport</keyword>
<proteinExistence type="inferred from homology"/>
<evidence type="ECO:0000256" key="7">
    <source>
        <dbReference type="ARBA" id="ARBA00022989"/>
    </source>
</evidence>
<evidence type="ECO:0000256" key="11">
    <source>
        <dbReference type="SAM" id="MobiDB-lite"/>
    </source>
</evidence>
<sequence length="372" mass="38396">MSVDDATGGGPGSDTSSDSGRGPVRESSQPRHAAGGTDVYPTAPAGVDNDDPRSDSLRSDAGMVGDKVFSYLAKGTGFVVVLVIAAIGIDLLIQAIPSIAKDNSNFLFSSDWKVGSDDFASGSASFGVWQLFRATVLSAVFALVLATPVAIGIATYLVEYAPKSVSRALGAVIDLLAAVPSIIFGLWGIFVLAPVIAPFAEWLNSTFGWLFIFATGKTSISGGGTIFTAGIVLAIMMLPIITSITREVIRQTPVGQKEAAQALGATRWEVIRMTAFPYARSGMIAAAMLALGRALGETIAVLVILSSADGVLKWSLFEGGDTFASRIARDVGEFVSSTDSAGAYIGAGLVLFVLTFVVNAVARGIAGGKVNG</sequence>
<name>A0A1N7GX37_9NOCA</name>
<feature type="transmembrane region" description="Helical" evidence="9">
    <location>
        <begin position="220"/>
        <end position="241"/>
    </location>
</feature>
<evidence type="ECO:0000313" key="13">
    <source>
        <dbReference type="EMBL" id="SIS17157.1"/>
    </source>
</evidence>
<dbReference type="GO" id="GO:0006817">
    <property type="term" value="P:phosphate ion transport"/>
    <property type="evidence" value="ECO:0007669"/>
    <property type="project" value="UniProtKB-KW"/>
</dbReference>
<evidence type="ECO:0000313" key="14">
    <source>
        <dbReference type="Proteomes" id="UP000186218"/>
    </source>
</evidence>
<dbReference type="SUPFAM" id="SSF161098">
    <property type="entry name" value="MetI-like"/>
    <property type="match status" value="1"/>
</dbReference>
<feature type="compositionally biased region" description="Low complexity" evidence="11">
    <location>
        <begin position="13"/>
        <end position="22"/>
    </location>
</feature>
<feature type="region of interest" description="Disordered" evidence="11">
    <location>
        <begin position="1"/>
        <end position="59"/>
    </location>
</feature>
<dbReference type="PROSITE" id="PS50928">
    <property type="entry name" value="ABC_TM1"/>
    <property type="match status" value="1"/>
</dbReference>
<dbReference type="InterPro" id="IPR035906">
    <property type="entry name" value="MetI-like_sf"/>
</dbReference>
<keyword evidence="8 9" id="KW-0472">Membrane</keyword>
<keyword evidence="4 10" id="KW-1003">Cell membrane</keyword>
<dbReference type="NCBIfam" id="TIGR02138">
    <property type="entry name" value="phosphate_pstC"/>
    <property type="match status" value="1"/>
</dbReference>
<feature type="transmembrane region" description="Helical" evidence="9">
    <location>
        <begin position="136"/>
        <end position="158"/>
    </location>
</feature>
<protein>
    <recommendedName>
        <fullName evidence="10">Phosphate transport system permease protein</fullName>
    </recommendedName>
</protein>
<dbReference type="InterPro" id="IPR051124">
    <property type="entry name" value="Phosphate_Transport_Permease"/>
</dbReference>
<dbReference type="AlphaFoldDB" id="A0A1N7GX37"/>
<dbReference type="PANTHER" id="PTHR30425">
    <property type="entry name" value="PHOSPHATE TRANSPORT SYSTEM PERMEASE PROTEIN PST"/>
    <property type="match status" value="1"/>
</dbReference>
<evidence type="ECO:0000259" key="12">
    <source>
        <dbReference type="PROSITE" id="PS50928"/>
    </source>
</evidence>
<feature type="transmembrane region" description="Helical" evidence="9">
    <location>
        <begin position="77"/>
        <end position="100"/>
    </location>
</feature>
<comment type="function">
    <text evidence="10">Part of the binding-protein-dependent transport system for phosphate; probably responsible for the translocation of the substrate across the membrane.</text>
</comment>
<comment type="similarity">
    <text evidence="2 10">Belongs to the binding-protein-dependent transport system permease family. CysTW subfamily.</text>
</comment>
<gene>
    <name evidence="13" type="ORF">SAMN05445060_3215</name>
</gene>
<dbReference type="OrthoDB" id="9785113at2"/>
<keyword evidence="7 9" id="KW-1133">Transmembrane helix</keyword>